<dbReference type="NCBIfam" id="TIGR01400">
    <property type="entry name" value="fliR"/>
    <property type="match status" value="1"/>
</dbReference>
<dbReference type="AlphaFoldDB" id="A0A7C0Y5A1"/>
<comment type="caution">
    <text evidence="11">The sequence shown here is derived from an EMBL/GenBank/DDBJ whole genome shotgun (WGS) entry which is preliminary data.</text>
</comment>
<dbReference type="EMBL" id="DRBS01000313">
    <property type="protein sequence ID" value="HDD44877.1"/>
    <property type="molecule type" value="Genomic_DNA"/>
</dbReference>
<feature type="transmembrane region" description="Helical" evidence="10">
    <location>
        <begin position="40"/>
        <end position="60"/>
    </location>
</feature>
<evidence type="ECO:0000256" key="9">
    <source>
        <dbReference type="NCBIfam" id="TIGR01400"/>
    </source>
</evidence>
<evidence type="ECO:0000256" key="5">
    <source>
        <dbReference type="ARBA" id="ARBA00022692"/>
    </source>
</evidence>
<dbReference type="PANTHER" id="PTHR30065:SF1">
    <property type="entry name" value="SURFACE PRESENTATION OF ANTIGENS PROTEIN SPAR"/>
    <property type="match status" value="1"/>
</dbReference>
<organism evidence="11">
    <name type="scientific">Desulfofervidus auxilii</name>
    <dbReference type="NCBI Taxonomy" id="1621989"/>
    <lineage>
        <taxon>Bacteria</taxon>
        <taxon>Pseudomonadati</taxon>
        <taxon>Thermodesulfobacteriota</taxon>
        <taxon>Candidatus Desulfofervidia</taxon>
        <taxon>Candidatus Desulfofervidales</taxon>
        <taxon>Candidatus Desulfofervidaceae</taxon>
        <taxon>Candidatus Desulfofervidus</taxon>
    </lineage>
</organism>
<keyword evidence="11" id="KW-0966">Cell projection</keyword>
<evidence type="ECO:0000256" key="8">
    <source>
        <dbReference type="ARBA" id="ARBA00023143"/>
    </source>
</evidence>
<evidence type="ECO:0000256" key="10">
    <source>
        <dbReference type="RuleBase" id="RU362071"/>
    </source>
</evidence>
<evidence type="ECO:0000313" key="11">
    <source>
        <dbReference type="EMBL" id="HDD44877.1"/>
    </source>
</evidence>
<feature type="transmembrane region" description="Helical" evidence="10">
    <location>
        <begin position="100"/>
        <end position="120"/>
    </location>
</feature>
<feature type="transmembrane region" description="Helical" evidence="10">
    <location>
        <begin position="12"/>
        <end position="34"/>
    </location>
</feature>
<dbReference type="InterPro" id="IPR006303">
    <property type="entry name" value="FliR"/>
</dbReference>
<feature type="transmembrane region" description="Helical" evidence="10">
    <location>
        <begin position="213"/>
        <end position="238"/>
    </location>
</feature>
<dbReference type="GO" id="GO:0009425">
    <property type="term" value="C:bacterial-type flagellum basal body"/>
    <property type="evidence" value="ECO:0007669"/>
    <property type="project" value="UniProtKB-SubCell"/>
</dbReference>
<dbReference type="GO" id="GO:0005886">
    <property type="term" value="C:plasma membrane"/>
    <property type="evidence" value="ECO:0007669"/>
    <property type="project" value="UniProtKB-SubCell"/>
</dbReference>
<dbReference type="Proteomes" id="UP000886289">
    <property type="component" value="Unassembled WGS sequence"/>
</dbReference>
<keyword evidence="11" id="KW-0969">Cilium</keyword>
<keyword evidence="5 10" id="KW-0812">Transmembrane</keyword>
<comment type="function">
    <text evidence="1 10">Role in flagellar biosynthesis.</text>
</comment>
<evidence type="ECO:0000256" key="6">
    <source>
        <dbReference type="ARBA" id="ARBA00022989"/>
    </source>
</evidence>
<evidence type="ECO:0000256" key="1">
    <source>
        <dbReference type="ARBA" id="ARBA00002578"/>
    </source>
</evidence>
<evidence type="ECO:0000256" key="7">
    <source>
        <dbReference type="ARBA" id="ARBA00023136"/>
    </source>
</evidence>
<feature type="transmembrane region" description="Helical" evidence="10">
    <location>
        <begin position="72"/>
        <end position="94"/>
    </location>
</feature>
<proteinExistence type="inferred from homology"/>
<evidence type="ECO:0000256" key="4">
    <source>
        <dbReference type="ARBA" id="ARBA00022475"/>
    </source>
</evidence>
<keyword evidence="7 10" id="KW-0472">Membrane</keyword>
<keyword evidence="11" id="KW-0282">Flagellum</keyword>
<keyword evidence="4 10" id="KW-1003">Cell membrane</keyword>
<evidence type="ECO:0000256" key="2">
    <source>
        <dbReference type="ARBA" id="ARBA00009772"/>
    </source>
</evidence>
<keyword evidence="6 10" id="KW-1133">Transmembrane helix</keyword>
<feature type="transmembrane region" description="Helical" evidence="10">
    <location>
        <begin position="132"/>
        <end position="153"/>
    </location>
</feature>
<dbReference type="PANTHER" id="PTHR30065">
    <property type="entry name" value="FLAGELLAR BIOSYNTHETIC PROTEIN FLIR"/>
    <property type="match status" value="1"/>
</dbReference>
<dbReference type="InterPro" id="IPR002010">
    <property type="entry name" value="T3SS_IM_R"/>
</dbReference>
<dbReference type="GO" id="GO:0044780">
    <property type="term" value="P:bacterial-type flagellum assembly"/>
    <property type="evidence" value="ECO:0007669"/>
    <property type="project" value="UniProtKB-UniRule"/>
</dbReference>
<dbReference type="GO" id="GO:0006605">
    <property type="term" value="P:protein targeting"/>
    <property type="evidence" value="ECO:0007669"/>
    <property type="project" value="UniProtKB-UniRule"/>
</dbReference>
<protein>
    <recommendedName>
        <fullName evidence="3 9">Flagellar biosynthetic protein FliR</fullName>
    </recommendedName>
</protein>
<dbReference type="PRINTS" id="PR00953">
    <property type="entry name" value="TYPE3IMRPROT"/>
</dbReference>
<evidence type="ECO:0000256" key="3">
    <source>
        <dbReference type="ARBA" id="ARBA00021717"/>
    </source>
</evidence>
<feature type="transmembrane region" description="Helical" evidence="10">
    <location>
        <begin position="181"/>
        <end position="206"/>
    </location>
</feature>
<comment type="similarity">
    <text evidence="2 10">Belongs to the FliR/MopE/SpaR family.</text>
</comment>
<sequence length="262" mass="29876">MKELTILITKYLPYSTYFFLIFVRVFGIVYFFPFFNSMSVPWQVKAGLAAIMSFVILPFFKFQVISFDIWELGIAVIRELCVGLSLGFIIQIIFDGIHLAGQIVGYQMGFAIVNVVDPYMNTQISIIARFKGLLALLIFFSLNAHYLVISGLLKSFELVPIAGWTFKNRMAAQLIRWTGDIFIMALKIASPVLVTLFLTNIALALIARTMPQINVFIIGFPLEIGIGFLMLGITMPFFSWCFRQFFEKGLYEMWFNLRLGGL</sequence>
<name>A0A7C0Y5A1_DESA2</name>
<dbReference type="Pfam" id="PF01311">
    <property type="entry name" value="Bac_export_1"/>
    <property type="match status" value="1"/>
</dbReference>
<comment type="subcellular location">
    <subcellularLocation>
        <location evidence="10">Cell membrane</location>
        <topology evidence="10">Multi-pass membrane protein</topology>
    </subcellularLocation>
    <subcellularLocation>
        <location evidence="10">Bacterial flagellum basal body</location>
    </subcellularLocation>
</comment>
<reference evidence="11" key="1">
    <citation type="journal article" date="2020" name="mSystems">
        <title>Genome- and Community-Level Interaction Insights into Carbon Utilization and Element Cycling Functions of Hydrothermarchaeota in Hydrothermal Sediment.</title>
        <authorList>
            <person name="Zhou Z."/>
            <person name="Liu Y."/>
            <person name="Xu W."/>
            <person name="Pan J."/>
            <person name="Luo Z.H."/>
            <person name="Li M."/>
        </authorList>
    </citation>
    <scope>NUCLEOTIDE SEQUENCE [LARGE SCALE GENOMIC DNA]</scope>
    <source>
        <strain evidence="11">HyVt-233</strain>
    </source>
</reference>
<accession>A0A7C0Y5A1</accession>
<gene>
    <name evidence="11" type="primary">fliR</name>
    <name evidence="11" type="ORF">ENG63_08480</name>
</gene>
<keyword evidence="8 10" id="KW-0975">Bacterial flagellum</keyword>